<reference evidence="3 4" key="1">
    <citation type="submission" date="2017-03" db="EMBL/GenBank/DDBJ databases">
        <title>wgs assembly of Dolosigranulum pigrum KPL CDC strains.</title>
        <authorList>
            <person name="Brugger S.D."/>
            <person name="Pettigrew M."/>
            <person name="Kong Y."/>
            <person name="Lemon K.P."/>
        </authorList>
    </citation>
    <scope>NUCLEOTIDE SEQUENCE [LARGE SCALE GENOMIC DNA]</scope>
    <source>
        <strain evidence="3 4">KPL1931_CDC4294-98</strain>
    </source>
</reference>
<evidence type="ECO:0000313" key="5">
    <source>
        <dbReference type="Proteomes" id="UP000315953"/>
    </source>
</evidence>
<feature type="transmembrane region" description="Helical" evidence="1">
    <location>
        <begin position="62"/>
        <end position="82"/>
    </location>
</feature>
<dbReference type="Proteomes" id="UP000249099">
    <property type="component" value="Unassembled WGS sequence"/>
</dbReference>
<keyword evidence="1" id="KW-0812">Transmembrane</keyword>
<evidence type="ECO:0000256" key="1">
    <source>
        <dbReference type="SAM" id="Phobius"/>
    </source>
</evidence>
<dbReference type="KEGG" id="dpm:FNV33_04135"/>
<dbReference type="EMBL" id="CP041626">
    <property type="protein sequence ID" value="QDO91282.1"/>
    <property type="molecule type" value="Genomic_DNA"/>
</dbReference>
<sequence>MKVECTAVERLIQRGVNIKHKQLPKICFWLGVVVFTVAVLLPTDLFQSITWIEKILGELKPVGLATIFLLPIIGSVGVVGSIMNKSVLYGSLNVALILSFPLMILVSNIVQALF</sequence>
<dbReference type="EMBL" id="NAQV01000019">
    <property type="protein sequence ID" value="RAN62942.1"/>
    <property type="molecule type" value="Genomic_DNA"/>
</dbReference>
<feature type="transmembrane region" description="Helical" evidence="1">
    <location>
        <begin position="94"/>
        <end position="113"/>
    </location>
</feature>
<reference evidence="2 5" key="2">
    <citation type="submission" date="2019-07" db="EMBL/GenBank/DDBJ databases">
        <title>Genome assembly of a nasal isolate of Dolosigranulum pigrum from a chronic sinusitis patient.</title>
        <authorList>
            <person name="Baig S."/>
            <person name="Overballe-Petersen S."/>
            <person name="Kaspar U."/>
            <person name="Rendboe A."/>
            <person name="de Man T."/>
            <person name="Liu C."/>
            <person name="Price L.B."/>
            <person name="Stegger M."/>
            <person name="Becker K."/>
            <person name="Skytt Andersen P."/>
        </authorList>
    </citation>
    <scope>NUCLEOTIDE SEQUENCE [LARGE SCALE GENOMIC DNA]</scope>
    <source>
        <strain evidence="2 5">83VPs-KB5</strain>
    </source>
</reference>
<evidence type="ECO:0000313" key="2">
    <source>
        <dbReference type="EMBL" id="QDO91282.1"/>
    </source>
</evidence>
<evidence type="ECO:0000313" key="3">
    <source>
        <dbReference type="EMBL" id="RAN62942.1"/>
    </source>
</evidence>
<proteinExistence type="predicted"/>
<protein>
    <submittedName>
        <fullName evidence="3">Uncharacterized protein</fullName>
    </submittedName>
</protein>
<dbReference type="Proteomes" id="UP000315953">
    <property type="component" value="Chromosome"/>
</dbReference>
<keyword evidence="1" id="KW-1133">Transmembrane helix</keyword>
<gene>
    <name evidence="3" type="ORF">B8A44_06750</name>
    <name evidence="2" type="ORF">FNV33_04135</name>
</gene>
<dbReference type="AlphaFoldDB" id="A0A328KG90"/>
<organism evidence="3 4">
    <name type="scientific">Dolosigranulum pigrum</name>
    <dbReference type="NCBI Taxonomy" id="29394"/>
    <lineage>
        <taxon>Bacteria</taxon>
        <taxon>Bacillati</taxon>
        <taxon>Bacillota</taxon>
        <taxon>Bacilli</taxon>
        <taxon>Lactobacillales</taxon>
        <taxon>Carnobacteriaceae</taxon>
        <taxon>Dolosigranulum</taxon>
    </lineage>
</organism>
<name>A0A328KG90_9LACT</name>
<feature type="transmembrane region" description="Helical" evidence="1">
    <location>
        <begin position="23"/>
        <end position="42"/>
    </location>
</feature>
<dbReference type="RefSeq" id="WP_111951603.1">
    <property type="nucleotide sequence ID" value="NZ_CAJHJL010000001.1"/>
</dbReference>
<keyword evidence="1" id="KW-0472">Membrane</keyword>
<accession>A0A328KG90</accession>
<evidence type="ECO:0000313" key="4">
    <source>
        <dbReference type="Proteomes" id="UP000249099"/>
    </source>
</evidence>